<dbReference type="InterPro" id="IPR026816">
    <property type="entry name" value="Flavodoxin_dom"/>
</dbReference>
<evidence type="ECO:0000259" key="1">
    <source>
        <dbReference type="PROSITE" id="PS50902"/>
    </source>
</evidence>
<dbReference type="InterPro" id="IPR029039">
    <property type="entry name" value="Flavoprotein-like_sf"/>
</dbReference>
<keyword evidence="3" id="KW-1185">Reference proteome</keyword>
<dbReference type="RefSeq" id="WP_257854621.1">
    <property type="nucleotide sequence ID" value="NZ_CP102514.1"/>
</dbReference>
<reference evidence="2" key="1">
    <citation type="submission" date="2022-08" db="EMBL/GenBank/DDBJ databases">
        <authorList>
            <person name="Tian L."/>
        </authorList>
    </citation>
    <scope>NUCLEOTIDE SEQUENCE</scope>
    <source>
        <strain evidence="2">CM253</strain>
    </source>
</reference>
<sequence>MTAKKVLVAYGTQHGATAGIAEQIGRTLREDGLDAVVLPAGKVHDVRAYDAVVLGGSLYAGHWSGKAKRCAERNAESLRHRPVWLFSSGPLDRSAEEQDIPPVPAVARQMQLIGAREHKTFGGSVTAGTPGLVARSMLRQGKGGDYRAPERIQAWAHHISSELTAA</sequence>
<dbReference type="GeneID" id="95572190"/>
<dbReference type="EMBL" id="CP102514">
    <property type="protein sequence ID" value="UUY46069.1"/>
    <property type="molecule type" value="Genomic_DNA"/>
</dbReference>
<accession>A0ABY5PQ00</accession>
<dbReference type="PANTHER" id="PTHR38030">
    <property type="entry name" value="PROTOPORPHYRINOGEN IX DEHYDROGENASE [MENAQUINONE]"/>
    <property type="match status" value="1"/>
</dbReference>
<dbReference type="Gene3D" id="3.40.50.360">
    <property type="match status" value="1"/>
</dbReference>
<evidence type="ECO:0000313" key="3">
    <source>
        <dbReference type="Proteomes" id="UP001057738"/>
    </source>
</evidence>
<name>A0ABY5PQ00_9ACTN</name>
<dbReference type="PROSITE" id="PS50902">
    <property type="entry name" value="FLAVODOXIN_LIKE"/>
    <property type="match status" value="1"/>
</dbReference>
<dbReference type="Pfam" id="PF12724">
    <property type="entry name" value="Flavodoxin_5"/>
    <property type="match status" value="1"/>
</dbReference>
<feature type="domain" description="Flavodoxin-like" evidence="1">
    <location>
        <begin position="6"/>
        <end position="160"/>
    </location>
</feature>
<dbReference type="InterPro" id="IPR008254">
    <property type="entry name" value="Flavodoxin/NO_synth"/>
</dbReference>
<dbReference type="SUPFAM" id="SSF52218">
    <property type="entry name" value="Flavoproteins"/>
    <property type="match status" value="1"/>
</dbReference>
<protein>
    <submittedName>
        <fullName evidence="2">Flavodoxin domain-containing protein</fullName>
    </submittedName>
</protein>
<dbReference type="InterPro" id="IPR052200">
    <property type="entry name" value="Protoporphyrinogen_IX_DH"/>
</dbReference>
<organism evidence="2 3">
    <name type="scientific">Streptomyces yangpuensis</name>
    <dbReference type="NCBI Taxonomy" id="1648182"/>
    <lineage>
        <taxon>Bacteria</taxon>
        <taxon>Bacillati</taxon>
        <taxon>Actinomycetota</taxon>
        <taxon>Actinomycetes</taxon>
        <taxon>Kitasatosporales</taxon>
        <taxon>Streptomycetaceae</taxon>
        <taxon>Streptomyces</taxon>
    </lineage>
</organism>
<dbReference type="Proteomes" id="UP001057738">
    <property type="component" value="Chromosome"/>
</dbReference>
<proteinExistence type="predicted"/>
<evidence type="ECO:0000313" key="2">
    <source>
        <dbReference type="EMBL" id="UUY46069.1"/>
    </source>
</evidence>
<gene>
    <name evidence="2" type="ORF">NRK68_01895</name>
</gene>
<dbReference type="PANTHER" id="PTHR38030:SF2">
    <property type="entry name" value="PROTOPORPHYRINOGEN IX DEHYDROGENASE [QUINONE]"/>
    <property type="match status" value="1"/>
</dbReference>